<keyword evidence="2" id="KW-0446">Lipid-binding</keyword>
<comment type="subunit">
    <text evidence="2">Homodimer.</text>
</comment>
<evidence type="ECO:0000313" key="5">
    <source>
        <dbReference type="Proteomes" id="UP000254258"/>
    </source>
</evidence>
<keyword evidence="5" id="KW-1185">Reference proteome</keyword>
<feature type="domain" description="Lipocalin/cytosolic fatty-acid binding" evidence="3">
    <location>
        <begin position="23"/>
        <end position="165"/>
    </location>
</feature>
<organism evidence="4 5">
    <name type="scientific">Dyella monticola</name>
    <dbReference type="NCBI Taxonomy" id="1927958"/>
    <lineage>
        <taxon>Bacteria</taxon>
        <taxon>Pseudomonadati</taxon>
        <taxon>Pseudomonadota</taxon>
        <taxon>Gammaproteobacteria</taxon>
        <taxon>Lysobacterales</taxon>
        <taxon>Rhodanobacteraceae</taxon>
        <taxon>Dyella</taxon>
    </lineage>
</organism>
<dbReference type="Pfam" id="PF08212">
    <property type="entry name" value="Lipocalin_2"/>
    <property type="match status" value="1"/>
</dbReference>
<comment type="similarity">
    <text evidence="1 2">Belongs to the calycin superfamily. Lipocalin family.</text>
</comment>
<dbReference type="SUPFAM" id="SSF50814">
    <property type="entry name" value="Lipocalins"/>
    <property type="match status" value="1"/>
</dbReference>
<proteinExistence type="inferred from homology"/>
<dbReference type="InterPro" id="IPR022271">
    <property type="entry name" value="Lipocalin_ApoD"/>
</dbReference>
<dbReference type="EMBL" id="QRBE01000002">
    <property type="protein sequence ID" value="RDS83567.1"/>
    <property type="molecule type" value="Genomic_DNA"/>
</dbReference>
<dbReference type="InterPro" id="IPR047202">
    <property type="entry name" value="Lipocalin_Blc-like_dom"/>
</dbReference>
<dbReference type="InterPro" id="IPR000566">
    <property type="entry name" value="Lipocln_cytosolic_FA-bd_dom"/>
</dbReference>
<protein>
    <recommendedName>
        <fullName evidence="2">Outer membrane lipoprotein Blc</fullName>
    </recommendedName>
</protein>
<dbReference type="Proteomes" id="UP000254258">
    <property type="component" value="Unassembled WGS sequence"/>
</dbReference>
<dbReference type="AlphaFoldDB" id="A0A370X5L5"/>
<keyword evidence="2" id="KW-0472">Membrane</keyword>
<dbReference type="RefSeq" id="WP_115494278.1">
    <property type="nucleotide sequence ID" value="NZ_QRBE01000002.1"/>
</dbReference>
<evidence type="ECO:0000259" key="3">
    <source>
        <dbReference type="Pfam" id="PF08212"/>
    </source>
</evidence>
<comment type="function">
    <text evidence="2">Involved in the storage or transport of lipids necessary for membrane maintenance under stressful conditions. Displays a binding preference for lysophospholipids.</text>
</comment>
<dbReference type="PANTHER" id="PTHR10612:SF34">
    <property type="entry name" value="APOLIPOPROTEIN D"/>
    <property type="match status" value="1"/>
</dbReference>
<evidence type="ECO:0000313" key="4">
    <source>
        <dbReference type="EMBL" id="RDS83567.1"/>
    </source>
</evidence>
<dbReference type="PIRSF" id="PIRSF036893">
    <property type="entry name" value="Lipocalin_ApoD"/>
    <property type="match status" value="1"/>
</dbReference>
<dbReference type="GO" id="GO:0009279">
    <property type="term" value="C:cell outer membrane"/>
    <property type="evidence" value="ECO:0007669"/>
    <property type="project" value="UniProtKB-SubCell"/>
</dbReference>
<name>A0A370X5L5_9GAMM</name>
<dbReference type="InterPro" id="IPR012674">
    <property type="entry name" value="Calycin"/>
</dbReference>
<sequence>MLRMTPFHVHAPKGITNQPVQELDIVRYQGLWHEIAHLPMFYQRHCFSDITASYSVREDGCAVVRNACLTREGHPICSEGVAKPVPGRPGALKVRFAPDWLAWLPWIWADYWVIDLDPAYQWAVVGGPTRKYLWVLSRSPMMRRDHFERLRQRAGQRGYPVQGLVVVGCLVP</sequence>
<keyword evidence="2" id="KW-0998">Cell outer membrane</keyword>
<evidence type="ECO:0000256" key="1">
    <source>
        <dbReference type="ARBA" id="ARBA00006889"/>
    </source>
</evidence>
<dbReference type="GO" id="GO:0006950">
    <property type="term" value="P:response to stress"/>
    <property type="evidence" value="ECO:0007669"/>
    <property type="project" value="UniProtKB-ARBA"/>
</dbReference>
<keyword evidence="2" id="KW-0449">Lipoprotein</keyword>
<gene>
    <name evidence="4" type="ORF">DWU98_04305</name>
</gene>
<dbReference type="CDD" id="cd19438">
    <property type="entry name" value="lipocalin_Blc-like"/>
    <property type="match status" value="1"/>
</dbReference>
<dbReference type="PANTHER" id="PTHR10612">
    <property type="entry name" value="APOLIPOPROTEIN D"/>
    <property type="match status" value="1"/>
</dbReference>
<comment type="caution">
    <text evidence="4">The sequence shown here is derived from an EMBL/GenBank/DDBJ whole genome shotgun (WGS) entry which is preliminary data.</text>
</comment>
<comment type="subcellular location">
    <subcellularLocation>
        <location evidence="2">Cell outer membrane</location>
    </subcellularLocation>
</comment>
<reference evidence="4 5" key="1">
    <citation type="submission" date="2018-07" db="EMBL/GenBank/DDBJ databases">
        <title>Dyella monticola sp. nov. and Dyella psychrodurans sp. nov. isolated from monsoon evergreen broad-leaved forest soil of Dinghu Mountain, China.</title>
        <authorList>
            <person name="Gao Z."/>
            <person name="Qiu L."/>
        </authorList>
    </citation>
    <scope>NUCLEOTIDE SEQUENCE [LARGE SCALE GENOMIC DNA]</scope>
    <source>
        <strain evidence="4 5">4G-K06</strain>
    </source>
</reference>
<dbReference type="Gene3D" id="2.40.128.20">
    <property type="match status" value="1"/>
</dbReference>
<accession>A0A370X5L5</accession>
<evidence type="ECO:0000256" key="2">
    <source>
        <dbReference type="PIRNR" id="PIRNR036893"/>
    </source>
</evidence>
<dbReference type="GO" id="GO:0008289">
    <property type="term" value="F:lipid binding"/>
    <property type="evidence" value="ECO:0007669"/>
    <property type="project" value="UniProtKB-UniRule"/>
</dbReference>
<dbReference type="OrthoDB" id="9793905at2"/>